<proteinExistence type="predicted"/>
<dbReference type="GO" id="GO:0016603">
    <property type="term" value="F:glutaminyl-peptide cyclotransferase activity"/>
    <property type="evidence" value="ECO:0007669"/>
    <property type="project" value="InterPro"/>
</dbReference>
<dbReference type="EMBL" id="LSYV01000030">
    <property type="protein sequence ID" value="KXZ48249.1"/>
    <property type="molecule type" value="Genomic_DNA"/>
</dbReference>
<gene>
    <name evidence="1" type="ORF">GPECTOR_29g29</name>
</gene>
<reference evidence="2" key="1">
    <citation type="journal article" date="2016" name="Nat. Commun.">
        <title>The Gonium pectorale genome demonstrates co-option of cell cycle regulation during the evolution of multicellularity.</title>
        <authorList>
            <person name="Hanschen E.R."/>
            <person name="Marriage T.N."/>
            <person name="Ferris P.J."/>
            <person name="Hamaji T."/>
            <person name="Toyoda A."/>
            <person name="Fujiyama A."/>
            <person name="Neme R."/>
            <person name="Noguchi H."/>
            <person name="Minakuchi Y."/>
            <person name="Suzuki M."/>
            <person name="Kawai-Toyooka H."/>
            <person name="Smith D.R."/>
            <person name="Sparks H."/>
            <person name="Anderson J."/>
            <person name="Bakaric R."/>
            <person name="Luria V."/>
            <person name="Karger A."/>
            <person name="Kirschner M.W."/>
            <person name="Durand P.M."/>
            <person name="Michod R.E."/>
            <person name="Nozaki H."/>
            <person name="Olson B.J."/>
        </authorList>
    </citation>
    <scope>NUCLEOTIDE SEQUENCE [LARGE SCALE GENOMIC DNA]</scope>
    <source>
        <strain evidence="2">NIES-2863</strain>
    </source>
</reference>
<protein>
    <recommendedName>
        <fullName evidence="3">Glutaminyl-peptide cyclotransferase</fullName>
    </recommendedName>
</protein>
<comment type="caution">
    <text evidence="1">The sequence shown here is derived from an EMBL/GenBank/DDBJ whole genome shotgun (WGS) entry which is preliminary data.</text>
</comment>
<dbReference type="InterPro" id="IPR007788">
    <property type="entry name" value="QCT"/>
</dbReference>
<evidence type="ECO:0000313" key="1">
    <source>
        <dbReference type="EMBL" id="KXZ48249.1"/>
    </source>
</evidence>
<dbReference type="Proteomes" id="UP000075714">
    <property type="component" value="Unassembled WGS sequence"/>
</dbReference>
<name>A0A150GEI1_GONPE</name>
<keyword evidence="2" id="KW-1185">Reference proteome</keyword>
<sequence>MPIGCVAASASAALAASQVRQITVTDRGKQIHWLNELEMVGDELWGNVWQTECIARVNVTTGVVVGWIHMHGLRQGLVERRLGAEREMDVLNGIAYDAATKRIFVTGKLWPRVFEIAVQPYELGQVPTWAAVKHLCWPSLGGSWG</sequence>
<evidence type="ECO:0008006" key="3">
    <source>
        <dbReference type="Google" id="ProtNLM"/>
    </source>
</evidence>
<dbReference type="PANTHER" id="PTHR31270">
    <property type="entry name" value="GLUTAMINYL-PEPTIDE CYCLOTRANSFERASE"/>
    <property type="match status" value="1"/>
</dbReference>
<dbReference type="AlphaFoldDB" id="A0A150GEI1"/>
<dbReference type="PANTHER" id="PTHR31270:SF1">
    <property type="entry name" value="GLUTAMINYL-PEPTIDE CYCLOTRANSFERASE"/>
    <property type="match status" value="1"/>
</dbReference>
<evidence type="ECO:0000313" key="2">
    <source>
        <dbReference type="Proteomes" id="UP000075714"/>
    </source>
</evidence>
<dbReference type="STRING" id="33097.A0A150GEI1"/>
<organism evidence="1 2">
    <name type="scientific">Gonium pectorale</name>
    <name type="common">Green alga</name>
    <dbReference type="NCBI Taxonomy" id="33097"/>
    <lineage>
        <taxon>Eukaryota</taxon>
        <taxon>Viridiplantae</taxon>
        <taxon>Chlorophyta</taxon>
        <taxon>core chlorophytes</taxon>
        <taxon>Chlorophyceae</taxon>
        <taxon>CS clade</taxon>
        <taxon>Chlamydomonadales</taxon>
        <taxon>Volvocaceae</taxon>
        <taxon>Gonium</taxon>
    </lineage>
</organism>
<dbReference type="OrthoDB" id="409395at2759"/>
<accession>A0A150GEI1</accession>
<dbReference type="Pfam" id="PF05096">
    <property type="entry name" value="Glu_cyclase_2"/>
    <property type="match status" value="1"/>
</dbReference>